<evidence type="ECO:0008006" key="3">
    <source>
        <dbReference type="Google" id="ProtNLM"/>
    </source>
</evidence>
<evidence type="ECO:0000313" key="1">
    <source>
        <dbReference type="EMBL" id="GFH14951.1"/>
    </source>
</evidence>
<dbReference type="SUPFAM" id="SSF53850">
    <property type="entry name" value="Periplasmic binding protein-like II"/>
    <property type="match status" value="1"/>
</dbReference>
<dbReference type="EMBL" id="BLLF01000787">
    <property type="protein sequence ID" value="GFH14951.1"/>
    <property type="molecule type" value="Genomic_DNA"/>
</dbReference>
<dbReference type="InterPro" id="IPR050490">
    <property type="entry name" value="Bact_solute-bd_prot1"/>
</dbReference>
<organism evidence="1 2">
    <name type="scientific">Haematococcus lacustris</name>
    <name type="common">Green alga</name>
    <name type="synonym">Haematococcus pluvialis</name>
    <dbReference type="NCBI Taxonomy" id="44745"/>
    <lineage>
        <taxon>Eukaryota</taxon>
        <taxon>Viridiplantae</taxon>
        <taxon>Chlorophyta</taxon>
        <taxon>core chlorophytes</taxon>
        <taxon>Chlorophyceae</taxon>
        <taxon>CS clade</taxon>
        <taxon>Chlamydomonadales</taxon>
        <taxon>Haematococcaceae</taxon>
        <taxon>Haematococcus</taxon>
    </lineage>
</organism>
<dbReference type="InterPro" id="IPR006059">
    <property type="entry name" value="SBP"/>
</dbReference>
<dbReference type="Gene3D" id="3.40.190.10">
    <property type="entry name" value="Periplasmic binding protein-like II"/>
    <property type="match status" value="1"/>
</dbReference>
<evidence type="ECO:0000313" key="2">
    <source>
        <dbReference type="Proteomes" id="UP000485058"/>
    </source>
</evidence>
<comment type="caution">
    <text evidence="1">The sequence shown here is derived from an EMBL/GenBank/DDBJ whole genome shotgun (WGS) entry which is preliminary data.</text>
</comment>
<keyword evidence="2" id="KW-1185">Reference proteome</keyword>
<feature type="non-terminal residue" evidence="1">
    <location>
        <position position="285"/>
    </location>
</feature>
<gene>
    <name evidence="1" type="ORF">HaLaN_11094</name>
</gene>
<proteinExistence type="predicted"/>
<accession>A0A699YZ31</accession>
<feature type="non-terminal residue" evidence="1">
    <location>
        <position position="1"/>
    </location>
</feature>
<sequence>MYIADFARLGLFMDLTPLVTASPTVAWADFTPLVGLPLVGVTYALYFRRDVLLAAGVTITPSTWDDVVTLAERLNGTDYNGDGVGDWAVCHTLTNTCQAPHILMDIAANVMQTLGPTHGFLYGKRDCNAGTLAFLNGTCLFTIQNSAVFKGTLLAPSLRGKVGSAMVPGVTEVWDRVAGRLVPCSAQLCPFATPQQLLNGSVRLVNYAPWKGTVGYSGSVAGAISPEYQQAAFNYLELATATNFSWQTVLDPTSIWAPLRDSMISGPNALQPYLAAGYDLATTKE</sequence>
<dbReference type="AlphaFoldDB" id="A0A699YZ31"/>
<dbReference type="Pfam" id="PF01547">
    <property type="entry name" value="SBP_bac_1"/>
    <property type="match status" value="1"/>
</dbReference>
<dbReference type="PANTHER" id="PTHR43649:SF12">
    <property type="entry name" value="DIACETYLCHITOBIOSE BINDING PROTEIN DASA"/>
    <property type="match status" value="1"/>
</dbReference>
<name>A0A699YZ31_HAELA</name>
<protein>
    <recommendedName>
        <fullName evidence="3">Extracellular solute-binding protein</fullName>
    </recommendedName>
</protein>
<reference evidence="1 2" key="1">
    <citation type="submission" date="2020-02" db="EMBL/GenBank/DDBJ databases">
        <title>Draft genome sequence of Haematococcus lacustris strain NIES-144.</title>
        <authorList>
            <person name="Morimoto D."/>
            <person name="Nakagawa S."/>
            <person name="Yoshida T."/>
            <person name="Sawayama S."/>
        </authorList>
    </citation>
    <scope>NUCLEOTIDE SEQUENCE [LARGE SCALE GENOMIC DNA]</scope>
    <source>
        <strain evidence="1 2">NIES-144</strain>
    </source>
</reference>
<dbReference type="PANTHER" id="PTHR43649">
    <property type="entry name" value="ARABINOSE-BINDING PROTEIN-RELATED"/>
    <property type="match status" value="1"/>
</dbReference>
<dbReference type="Proteomes" id="UP000485058">
    <property type="component" value="Unassembled WGS sequence"/>
</dbReference>